<reference evidence="5 7" key="2">
    <citation type="journal article" date="2018" name="Plant J.">
        <title>The Physcomitrella patens chromosome-scale assembly reveals moss genome structure and evolution.</title>
        <authorList>
            <person name="Lang D."/>
            <person name="Ullrich K.K."/>
            <person name="Murat F."/>
            <person name="Fuchs J."/>
            <person name="Jenkins J."/>
            <person name="Haas F.B."/>
            <person name="Piednoel M."/>
            <person name="Gundlach H."/>
            <person name="Van Bel M."/>
            <person name="Meyberg R."/>
            <person name="Vives C."/>
            <person name="Morata J."/>
            <person name="Symeonidi A."/>
            <person name="Hiss M."/>
            <person name="Muchero W."/>
            <person name="Kamisugi Y."/>
            <person name="Saleh O."/>
            <person name="Blanc G."/>
            <person name="Decker E.L."/>
            <person name="van Gessel N."/>
            <person name="Grimwood J."/>
            <person name="Hayes R.D."/>
            <person name="Graham S.W."/>
            <person name="Gunter L.E."/>
            <person name="McDaniel S.F."/>
            <person name="Hoernstein S.N.W."/>
            <person name="Larsson A."/>
            <person name="Li F.W."/>
            <person name="Perroud P.F."/>
            <person name="Phillips J."/>
            <person name="Ranjan P."/>
            <person name="Rokshar D.S."/>
            <person name="Rothfels C.J."/>
            <person name="Schneider L."/>
            <person name="Shu S."/>
            <person name="Stevenson D.W."/>
            <person name="Thummler F."/>
            <person name="Tillich M."/>
            <person name="Villarreal Aguilar J.C."/>
            <person name="Widiez T."/>
            <person name="Wong G.K."/>
            <person name="Wymore A."/>
            <person name="Zhang Y."/>
            <person name="Zimmer A.D."/>
            <person name="Quatrano R.S."/>
            <person name="Mayer K.F.X."/>
            <person name="Goodstein D."/>
            <person name="Casacuberta J.M."/>
            <person name="Vandepoele K."/>
            <person name="Reski R."/>
            <person name="Cuming A.C."/>
            <person name="Tuskan G.A."/>
            <person name="Maumus F."/>
            <person name="Salse J."/>
            <person name="Schmutz J."/>
            <person name="Rensing S.A."/>
        </authorList>
    </citation>
    <scope>NUCLEOTIDE SEQUENCE [LARGE SCALE GENOMIC DNA]</scope>
    <source>
        <strain evidence="6 7">cv. Gransden 2004</strain>
    </source>
</reference>
<dbReference type="Proteomes" id="UP000006727">
    <property type="component" value="Chromosome 14"/>
</dbReference>
<dbReference type="Gramene" id="Pp3c14_4400V3.1">
    <property type="protein sequence ID" value="Pp3c14_4400V3.1"/>
    <property type="gene ID" value="Pp3c14_4400"/>
</dbReference>
<keyword evidence="7" id="KW-1185">Reference proteome</keyword>
<dbReference type="AlphaFoldDB" id="A0A2K1JGC0"/>
<evidence type="ECO:0000256" key="3">
    <source>
        <dbReference type="SAM" id="MobiDB-lite"/>
    </source>
</evidence>
<dbReference type="GO" id="GO:0016020">
    <property type="term" value="C:membrane"/>
    <property type="evidence" value="ECO:0007669"/>
    <property type="project" value="UniProtKB-SubCell"/>
</dbReference>
<dbReference type="FunCoup" id="A0A2K1JGC0">
    <property type="interactions" value="1886"/>
</dbReference>
<dbReference type="PANTHER" id="PTHR31234:SF2">
    <property type="entry name" value="OS05G0199100 PROTEIN"/>
    <property type="match status" value="1"/>
</dbReference>
<sequence>MSRYGRMRASFDSDASLVNSPPMSPPRHGHPVYFVQSPSRDSMQDVDSLSQSFSRATPRESPLASPMHHKHFKNASTDSIPFSAHSLKPGSRRVLPQPNYVAGPNAKKGYRPWAPGTILEEEEDIEGEKKKKLSRCCLIWIVMFFTIVMFFAGALLFWLVTMPKHPHVTVQNVAFSYFGLDDGVDYSGVPTMVVSLNSTATLQLYNPSRFFGYHVKASPVGLKYLDLTLAGGQLNSFYLEKGSTKRVIVAITVDKQFLHGAGPSFNERYSTPGGGVDMKLDGTVFTRAYVMGQMLKNKFSDNVACTFKFSVGGPTQWKVQQLACSYASS</sequence>
<evidence type="ECO:0000313" key="6">
    <source>
        <dbReference type="EnsemblPlants" id="Pp3c14_4400V3.1"/>
    </source>
</evidence>
<reference evidence="5 7" key="1">
    <citation type="journal article" date="2008" name="Science">
        <title>The Physcomitrella genome reveals evolutionary insights into the conquest of land by plants.</title>
        <authorList>
            <person name="Rensing S."/>
            <person name="Lang D."/>
            <person name="Zimmer A."/>
            <person name="Terry A."/>
            <person name="Salamov A."/>
            <person name="Shapiro H."/>
            <person name="Nishiyama T."/>
            <person name="Perroud P.-F."/>
            <person name="Lindquist E."/>
            <person name="Kamisugi Y."/>
            <person name="Tanahashi T."/>
            <person name="Sakakibara K."/>
            <person name="Fujita T."/>
            <person name="Oishi K."/>
            <person name="Shin-I T."/>
            <person name="Kuroki Y."/>
            <person name="Toyoda A."/>
            <person name="Suzuki Y."/>
            <person name="Hashimoto A."/>
            <person name="Yamaguchi K."/>
            <person name="Sugano A."/>
            <person name="Kohara Y."/>
            <person name="Fujiyama A."/>
            <person name="Anterola A."/>
            <person name="Aoki S."/>
            <person name="Ashton N."/>
            <person name="Barbazuk W.B."/>
            <person name="Barker E."/>
            <person name="Bennetzen J."/>
            <person name="Bezanilla M."/>
            <person name="Blankenship R."/>
            <person name="Cho S.H."/>
            <person name="Dutcher S."/>
            <person name="Estelle M."/>
            <person name="Fawcett J.A."/>
            <person name="Gundlach H."/>
            <person name="Hanada K."/>
            <person name="Heyl A."/>
            <person name="Hicks K.A."/>
            <person name="Hugh J."/>
            <person name="Lohr M."/>
            <person name="Mayer K."/>
            <person name="Melkozernov A."/>
            <person name="Murata T."/>
            <person name="Nelson D."/>
            <person name="Pils B."/>
            <person name="Prigge M."/>
            <person name="Reiss B."/>
            <person name="Renner T."/>
            <person name="Rombauts S."/>
            <person name="Rushton P."/>
            <person name="Sanderfoot A."/>
            <person name="Schween G."/>
            <person name="Shiu S.-H."/>
            <person name="Stueber K."/>
            <person name="Theodoulou F.L."/>
            <person name="Tu H."/>
            <person name="Van de Peer Y."/>
            <person name="Verrier P.J."/>
            <person name="Waters E."/>
            <person name="Wood A."/>
            <person name="Yang L."/>
            <person name="Cove D."/>
            <person name="Cuming A."/>
            <person name="Hasebe M."/>
            <person name="Lucas S."/>
            <person name="Mishler D.B."/>
            <person name="Reski R."/>
            <person name="Grigoriev I."/>
            <person name="Quatrano R.S."/>
            <person name="Boore J.L."/>
        </authorList>
    </citation>
    <scope>NUCLEOTIDE SEQUENCE [LARGE SCALE GENOMIC DNA]</scope>
    <source>
        <strain evidence="6 7">cv. Gransden 2004</strain>
    </source>
</reference>
<gene>
    <name evidence="6" type="primary">LOC112291912</name>
    <name evidence="5" type="ORF">PHYPA_018005</name>
</gene>
<dbReference type="KEGG" id="ppp:112291912"/>
<dbReference type="RefSeq" id="XP_024395662.1">
    <property type="nucleotide sequence ID" value="XM_024539894.2"/>
</dbReference>
<evidence type="ECO:0000256" key="4">
    <source>
        <dbReference type="SAM" id="Phobius"/>
    </source>
</evidence>
<keyword evidence="4" id="KW-1133">Transmembrane helix</keyword>
<accession>A0A2K1JGC0</accession>
<dbReference type="OMA" id="KGIPRRC"/>
<keyword evidence="2 4" id="KW-0472">Membrane</keyword>
<dbReference type="GO" id="GO:0098542">
    <property type="term" value="P:defense response to other organism"/>
    <property type="evidence" value="ECO:0007669"/>
    <property type="project" value="InterPro"/>
</dbReference>
<dbReference type="SUPFAM" id="SSF117070">
    <property type="entry name" value="LEA14-like"/>
    <property type="match status" value="1"/>
</dbReference>
<dbReference type="PANTHER" id="PTHR31234">
    <property type="entry name" value="LATE EMBRYOGENESIS ABUNDANT (LEA) HYDROXYPROLINE-RICH GLYCOPROTEIN FAMILY"/>
    <property type="match status" value="1"/>
</dbReference>
<feature type="transmembrane region" description="Helical" evidence="4">
    <location>
        <begin position="137"/>
        <end position="160"/>
    </location>
</feature>
<dbReference type="STRING" id="3218.A0A2K1JGC0"/>
<protein>
    <submittedName>
        <fullName evidence="5 6">Uncharacterized protein</fullName>
    </submittedName>
</protein>
<evidence type="ECO:0000313" key="5">
    <source>
        <dbReference type="EMBL" id="PNR40602.1"/>
    </source>
</evidence>
<dbReference type="EnsemblPlants" id="Pp3c14_4400V3.1">
    <property type="protein sequence ID" value="Pp3c14_4400V3.1"/>
    <property type="gene ID" value="Pp3c14_4400"/>
</dbReference>
<dbReference type="GeneID" id="112291912"/>
<dbReference type="Gramene" id="Pp3c14_4400V3.3">
    <property type="protein sequence ID" value="Pp3c14_4400V3.3"/>
    <property type="gene ID" value="Pp3c14_4400"/>
</dbReference>
<evidence type="ECO:0000256" key="1">
    <source>
        <dbReference type="ARBA" id="ARBA00004370"/>
    </source>
</evidence>
<organism evidence="5">
    <name type="scientific">Physcomitrium patens</name>
    <name type="common">Spreading-leaved earth moss</name>
    <name type="synonym">Physcomitrella patens</name>
    <dbReference type="NCBI Taxonomy" id="3218"/>
    <lineage>
        <taxon>Eukaryota</taxon>
        <taxon>Viridiplantae</taxon>
        <taxon>Streptophyta</taxon>
        <taxon>Embryophyta</taxon>
        <taxon>Bryophyta</taxon>
        <taxon>Bryophytina</taxon>
        <taxon>Bryopsida</taxon>
        <taxon>Funariidae</taxon>
        <taxon>Funariales</taxon>
        <taxon>Funariaceae</taxon>
        <taxon>Physcomitrium</taxon>
    </lineage>
</organism>
<dbReference type="InterPro" id="IPR044839">
    <property type="entry name" value="NDR1-like"/>
</dbReference>
<dbReference type="EnsemblPlants" id="Pp3c14_4400V3.3">
    <property type="protein sequence ID" value="Pp3c14_4400V3.3"/>
    <property type="gene ID" value="Pp3c14_4400"/>
</dbReference>
<dbReference type="PaxDb" id="3218-PP1S126_137V6.1"/>
<reference evidence="6" key="3">
    <citation type="submission" date="2020-12" db="UniProtKB">
        <authorList>
            <consortium name="EnsemblPlants"/>
        </authorList>
    </citation>
    <scope>IDENTIFICATION</scope>
</reference>
<evidence type="ECO:0000256" key="2">
    <source>
        <dbReference type="ARBA" id="ARBA00023136"/>
    </source>
</evidence>
<keyword evidence="4" id="KW-0812">Transmembrane</keyword>
<name>A0A2K1JGC0_PHYPA</name>
<dbReference type="EnsemblPlants" id="Pp3c14_4400V3.2">
    <property type="protein sequence ID" value="Pp3c14_4400V3.2"/>
    <property type="gene ID" value="Pp3c14_4400"/>
</dbReference>
<evidence type="ECO:0000313" key="7">
    <source>
        <dbReference type="Proteomes" id="UP000006727"/>
    </source>
</evidence>
<dbReference type="EMBL" id="ABEU02000014">
    <property type="protein sequence ID" value="PNR40602.1"/>
    <property type="molecule type" value="Genomic_DNA"/>
</dbReference>
<feature type="region of interest" description="Disordered" evidence="3">
    <location>
        <begin position="1"/>
        <end position="67"/>
    </location>
</feature>
<feature type="compositionally biased region" description="Polar residues" evidence="3">
    <location>
        <begin position="36"/>
        <end position="55"/>
    </location>
</feature>
<dbReference type="Gramene" id="Pp3c14_4400V3.2">
    <property type="protein sequence ID" value="Pp3c14_4400V3.2"/>
    <property type="gene ID" value="Pp3c14_4400"/>
</dbReference>
<dbReference type="OrthoDB" id="903824at2759"/>
<proteinExistence type="predicted"/>
<comment type="subcellular location">
    <subcellularLocation>
        <location evidence="1">Membrane</location>
    </subcellularLocation>
</comment>